<dbReference type="GO" id="GO:0005886">
    <property type="term" value="C:plasma membrane"/>
    <property type="evidence" value="ECO:0007669"/>
    <property type="project" value="UniProtKB-SubCell"/>
</dbReference>
<dbReference type="AlphaFoldDB" id="A0A3R9QSK7"/>
<gene>
    <name evidence="9" type="ORF">D7Z54_14925</name>
</gene>
<dbReference type="Gene3D" id="3.30.240.20">
    <property type="entry name" value="bsu07140 like domains"/>
    <property type="match status" value="2"/>
</dbReference>
<comment type="caution">
    <text evidence="9">The sequence shown here is derived from an EMBL/GenBank/DDBJ whole genome shotgun (WGS) entry which is preliminary data.</text>
</comment>
<dbReference type="PANTHER" id="PTHR34582:SF6">
    <property type="entry name" value="UPF0702 TRANSMEMBRANE PROTEIN YCAP"/>
    <property type="match status" value="1"/>
</dbReference>
<protein>
    <submittedName>
        <fullName evidence="9">DUF421 domain-containing protein</fullName>
    </submittedName>
</protein>
<keyword evidence="4 7" id="KW-0812">Transmembrane</keyword>
<evidence type="ECO:0000256" key="2">
    <source>
        <dbReference type="ARBA" id="ARBA00006448"/>
    </source>
</evidence>
<dbReference type="PANTHER" id="PTHR34582">
    <property type="entry name" value="UPF0702 TRANSMEMBRANE PROTEIN YCAP"/>
    <property type="match status" value="1"/>
</dbReference>
<reference evidence="9 10" key="1">
    <citation type="submission" date="2018-10" db="EMBL/GenBank/DDBJ databases">
        <title>Draft genome sequence of Bacillus salarius IM0101, isolated from a hypersaline soil in Inner Mongolia, China.</title>
        <authorList>
            <person name="Yamprayoonswat W."/>
            <person name="Boonvisut S."/>
            <person name="Jumpathong W."/>
            <person name="Sittihan S."/>
            <person name="Ruangsuj P."/>
            <person name="Wanthongcharoen S."/>
            <person name="Thongpramul N."/>
            <person name="Pimmason S."/>
            <person name="Yu B."/>
            <person name="Yasawong M."/>
        </authorList>
    </citation>
    <scope>NUCLEOTIDE SEQUENCE [LARGE SCALE GENOMIC DNA]</scope>
    <source>
        <strain evidence="9 10">IM0101</strain>
    </source>
</reference>
<accession>A0A3R9QSK7</accession>
<dbReference type="Proteomes" id="UP000275076">
    <property type="component" value="Unassembled WGS sequence"/>
</dbReference>
<dbReference type="InterPro" id="IPR023090">
    <property type="entry name" value="UPF0702_alpha/beta_dom_sf"/>
</dbReference>
<sequence length="239" mass="26878">MNTMMELLIVAGRVITILPLLLVMAIFMGKRAIGELPIFDFLIVLTLGSVVGADIADPSIQHLHTAVAIVLIAVLQRLVAIIKLKNRDVGKYITFEPTIIIQNGTLLRENLEKIRYSIDNVLEALREKDVFDVNDVETAIIEANGSLSVLKKPHKNTVTLEDINIMNKTSSLAFPIIIEGRIQHSVLTKLNVNETWLKNQLKNQNIDETNVFFASINRDMQLHISLKNQHEVEIPPLYN</sequence>
<keyword evidence="6 7" id="KW-0472">Membrane</keyword>
<evidence type="ECO:0000256" key="5">
    <source>
        <dbReference type="ARBA" id="ARBA00022989"/>
    </source>
</evidence>
<dbReference type="OrthoDB" id="9778331at2"/>
<comment type="similarity">
    <text evidence="2">Belongs to the UPF0702 family.</text>
</comment>
<keyword evidence="10" id="KW-1185">Reference proteome</keyword>
<feature type="transmembrane region" description="Helical" evidence="7">
    <location>
        <begin position="6"/>
        <end position="26"/>
    </location>
</feature>
<evidence type="ECO:0000256" key="7">
    <source>
        <dbReference type="SAM" id="Phobius"/>
    </source>
</evidence>
<organism evidence="9 10">
    <name type="scientific">Salibacterium salarium</name>
    <dbReference type="NCBI Taxonomy" id="284579"/>
    <lineage>
        <taxon>Bacteria</taxon>
        <taxon>Bacillati</taxon>
        <taxon>Bacillota</taxon>
        <taxon>Bacilli</taxon>
        <taxon>Bacillales</taxon>
        <taxon>Bacillaceae</taxon>
    </lineage>
</organism>
<comment type="subcellular location">
    <subcellularLocation>
        <location evidence="1">Cell membrane</location>
        <topology evidence="1">Multi-pass membrane protein</topology>
    </subcellularLocation>
</comment>
<dbReference type="EMBL" id="RBVX01000014">
    <property type="protein sequence ID" value="RSL32447.1"/>
    <property type="molecule type" value="Genomic_DNA"/>
</dbReference>
<evidence type="ECO:0000313" key="9">
    <source>
        <dbReference type="EMBL" id="RSL32447.1"/>
    </source>
</evidence>
<dbReference type="Pfam" id="PF04239">
    <property type="entry name" value="DUF421"/>
    <property type="match status" value="1"/>
</dbReference>
<feature type="domain" description="YetF C-terminal" evidence="8">
    <location>
        <begin position="85"/>
        <end position="216"/>
    </location>
</feature>
<keyword evidence="5 7" id="KW-1133">Transmembrane helix</keyword>
<evidence type="ECO:0000256" key="6">
    <source>
        <dbReference type="ARBA" id="ARBA00023136"/>
    </source>
</evidence>
<feature type="transmembrane region" description="Helical" evidence="7">
    <location>
        <begin position="62"/>
        <end position="82"/>
    </location>
</feature>
<keyword evidence="3" id="KW-1003">Cell membrane</keyword>
<dbReference type="InterPro" id="IPR007353">
    <property type="entry name" value="DUF421"/>
</dbReference>
<evidence type="ECO:0000256" key="3">
    <source>
        <dbReference type="ARBA" id="ARBA00022475"/>
    </source>
</evidence>
<evidence type="ECO:0000259" key="8">
    <source>
        <dbReference type="Pfam" id="PF04239"/>
    </source>
</evidence>
<name>A0A3R9QSK7_9BACI</name>
<proteinExistence type="inferred from homology"/>
<evidence type="ECO:0000256" key="4">
    <source>
        <dbReference type="ARBA" id="ARBA00022692"/>
    </source>
</evidence>
<evidence type="ECO:0000313" key="10">
    <source>
        <dbReference type="Proteomes" id="UP000275076"/>
    </source>
</evidence>
<evidence type="ECO:0000256" key="1">
    <source>
        <dbReference type="ARBA" id="ARBA00004651"/>
    </source>
</evidence>